<comment type="caution">
    <text evidence="1">The sequence shown here is derived from an EMBL/GenBank/DDBJ whole genome shotgun (WGS) entry which is preliminary data.</text>
</comment>
<gene>
    <name evidence="1" type="ORF">U0070_015081</name>
</gene>
<proteinExistence type="predicted"/>
<evidence type="ECO:0000313" key="1">
    <source>
        <dbReference type="EMBL" id="KAK7831569.1"/>
    </source>
</evidence>
<dbReference type="Proteomes" id="UP001488838">
    <property type="component" value="Unassembled WGS sequence"/>
</dbReference>
<sequence>MIVFRTGSRWYHDFVYSKLWKKILTLSALRLKTRLVLSFPPASTTRGLGGGVRCRRGRCTYHDCGRGRGCLGGYRGLVGLVLRGFDFGLQMVPLTA</sequence>
<protein>
    <submittedName>
        <fullName evidence="1">Uncharacterized protein</fullName>
    </submittedName>
</protein>
<organism evidence="1 2">
    <name type="scientific">Myodes glareolus</name>
    <name type="common">Bank vole</name>
    <name type="synonym">Clethrionomys glareolus</name>
    <dbReference type="NCBI Taxonomy" id="447135"/>
    <lineage>
        <taxon>Eukaryota</taxon>
        <taxon>Metazoa</taxon>
        <taxon>Chordata</taxon>
        <taxon>Craniata</taxon>
        <taxon>Vertebrata</taxon>
        <taxon>Euteleostomi</taxon>
        <taxon>Mammalia</taxon>
        <taxon>Eutheria</taxon>
        <taxon>Euarchontoglires</taxon>
        <taxon>Glires</taxon>
        <taxon>Rodentia</taxon>
        <taxon>Myomorpha</taxon>
        <taxon>Muroidea</taxon>
        <taxon>Cricetidae</taxon>
        <taxon>Arvicolinae</taxon>
        <taxon>Myodes</taxon>
    </lineage>
</organism>
<name>A0AAW0JZ96_MYOGA</name>
<keyword evidence="2" id="KW-1185">Reference proteome</keyword>
<dbReference type="EMBL" id="JBBHLL010000013">
    <property type="protein sequence ID" value="KAK7831569.1"/>
    <property type="molecule type" value="Genomic_DNA"/>
</dbReference>
<dbReference type="AlphaFoldDB" id="A0AAW0JZ96"/>
<reference evidence="1 2" key="1">
    <citation type="journal article" date="2023" name="bioRxiv">
        <title>Conserved and derived expression patterns and positive selection on dental genes reveal complex evolutionary context of ever-growing rodent molars.</title>
        <authorList>
            <person name="Calamari Z.T."/>
            <person name="Song A."/>
            <person name="Cohen E."/>
            <person name="Akter M."/>
            <person name="Roy R.D."/>
            <person name="Hallikas O."/>
            <person name="Christensen M.M."/>
            <person name="Li P."/>
            <person name="Marangoni P."/>
            <person name="Jernvall J."/>
            <person name="Klein O.D."/>
        </authorList>
    </citation>
    <scope>NUCLEOTIDE SEQUENCE [LARGE SCALE GENOMIC DNA]</scope>
    <source>
        <strain evidence="1">V071</strain>
    </source>
</reference>
<accession>A0AAW0JZ96</accession>
<evidence type="ECO:0000313" key="2">
    <source>
        <dbReference type="Proteomes" id="UP001488838"/>
    </source>
</evidence>